<name>C0FSK0_9FIRM</name>
<dbReference type="GO" id="GO:0009055">
    <property type="term" value="F:electron transfer activity"/>
    <property type="evidence" value="ECO:0007669"/>
    <property type="project" value="InterPro"/>
</dbReference>
<dbReference type="InterPro" id="IPR017054">
    <property type="entry name" value="PduS"/>
</dbReference>
<dbReference type="SUPFAM" id="SSF142984">
    <property type="entry name" value="Nqo1 middle domain-like"/>
    <property type="match status" value="1"/>
</dbReference>
<dbReference type="PROSITE" id="PS51379">
    <property type="entry name" value="4FE4S_FER_2"/>
    <property type="match status" value="1"/>
</dbReference>
<dbReference type="InterPro" id="IPR017896">
    <property type="entry name" value="4Fe4S_Fe-S-bd"/>
</dbReference>
<dbReference type="InterPro" id="IPR019554">
    <property type="entry name" value="Soluble_ligand-bd"/>
</dbReference>
<dbReference type="RefSeq" id="WP_007885168.1">
    <property type="nucleotide sequence ID" value="NZ_ACFY01000062.1"/>
</dbReference>
<dbReference type="Pfam" id="PF13534">
    <property type="entry name" value="Fer4_17"/>
    <property type="match status" value="1"/>
</dbReference>
<dbReference type="SUPFAM" id="SSF142019">
    <property type="entry name" value="Nqo1 FMN-binding domain-like"/>
    <property type="match status" value="1"/>
</dbReference>
<dbReference type="Gene3D" id="3.40.50.11540">
    <property type="entry name" value="NADH-ubiquinone oxidoreductase 51kDa subunit"/>
    <property type="match status" value="1"/>
</dbReference>
<comment type="caution">
    <text evidence="9">The sequence shown here is derived from an EMBL/GenBank/DDBJ whole genome shotgun (WGS) entry which is preliminary data.</text>
</comment>
<keyword evidence="4" id="KW-0677">Repeat</keyword>
<dbReference type="AlphaFoldDB" id="C0FSK0"/>
<evidence type="ECO:0000256" key="3">
    <source>
        <dbReference type="ARBA" id="ARBA00022723"/>
    </source>
</evidence>
<dbReference type="Pfam" id="PF01512">
    <property type="entry name" value="Complex1_51K"/>
    <property type="match status" value="1"/>
</dbReference>
<dbReference type="PANTHER" id="PTHR43034">
    <property type="entry name" value="ION-TRANSLOCATING OXIDOREDUCTASE COMPLEX SUBUNIT C"/>
    <property type="match status" value="1"/>
</dbReference>
<dbReference type="GeneID" id="75161269"/>
<keyword evidence="5" id="KW-0249">Electron transport</keyword>
<evidence type="ECO:0000256" key="7">
    <source>
        <dbReference type="ARBA" id="ARBA00023014"/>
    </source>
</evidence>
<keyword evidence="6" id="KW-0408">Iron</keyword>
<dbReference type="InterPro" id="IPR010208">
    <property type="entry name" value="Ion_transpt_RnfC/RsxC"/>
</dbReference>
<dbReference type="InterPro" id="IPR037225">
    <property type="entry name" value="Nuo51_FMN-bd_sf"/>
</dbReference>
<accession>C0FSK0</accession>
<dbReference type="PANTHER" id="PTHR43034:SF2">
    <property type="entry name" value="ION-TRANSLOCATING OXIDOREDUCTASE COMPLEX SUBUNIT C"/>
    <property type="match status" value="1"/>
</dbReference>
<dbReference type="InterPro" id="IPR011538">
    <property type="entry name" value="Nuo51_FMN-bd"/>
</dbReference>
<evidence type="ECO:0000256" key="5">
    <source>
        <dbReference type="ARBA" id="ARBA00022982"/>
    </source>
</evidence>
<evidence type="ECO:0000256" key="6">
    <source>
        <dbReference type="ARBA" id="ARBA00023004"/>
    </source>
</evidence>
<dbReference type="SUPFAM" id="SSF46548">
    <property type="entry name" value="alpha-helical ferredoxin"/>
    <property type="match status" value="1"/>
</dbReference>
<proteinExistence type="predicted"/>
<reference evidence="9 10" key="1">
    <citation type="submission" date="2009-02" db="EMBL/GenBank/DDBJ databases">
        <authorList>
            <person name="Fulton L."/>
            <person name="Clifton S."/>
            <person name="Fulton B."/>
            <person name="Xu J."/>
            <person name="Minx P."/>
            <person name="Pepin K.H."/>
            <person name="Johnson M."/>
            <person name="Bhonagiri V."/>
            <person name="Nash W.E."/>
            <person name="Mardis E.R."/>
            <person name="Wilson R.K."/>
        </authorList>
    </citation>
    <scope>NUCLEOTIDE SEQUENCE [LARGE SCALE GENOMIC DNA]</scope>
    <source>
        <strain evidence="9 10">DSM 16841</strain>
    </source>
</reference>
<dbReference type="GO" id="GO:0051539">
    <property type="term" value="F:4 iron, 4 sulfur cluster binding"/>
    <property type="evidence" value="ECO:0007669"/>
    <property type="project" value="UniProtKB-KW"/>
</dbReference>
<dbReference type="InterPro" id="IPR026902">
    <property type="entry name" value="RnfC_N"/>
</dbReference>
<dbReference type="EMBL" id="ACFY01000062">
    <property type="protein sequence ID" value="EEG94453.1"/>
    <property type="molecule type" value="Genomic_DNA"/>
</dbReference>
<dbReference type="GO" id="GO:0016020">
    <property type="term" value="C:membrane"/>
    <property type="evidence" value="ECO:0007669"/>
    <property type="project" value="InterPro"/>
</dbReference>
<evidence type="ECO:0000256" key="1">
    <source>
        <dbReference type="ARBA" id="ARBA00022448"/>
    </source>
</evidence>
<evidence type="ECO:0000256" key="4">
    <source>
        <dbReference type="ARBA" id="ARBA00022737"/>
    </source>
</evidence>
<evidence type="ECO:0000256" key="2">
    <source>
        <dbReference type="ARBA" id="ARBA00022485"/>
    </source>
</evidence>
<keyword evidence="7" id="KW-0411">Iron-sulfur</keyword>
<keyword evidence="2" id="KW-0004">4Fe-4S</keyword>
<dbReference type="Gene3D" id="3.10.20.600">
    <property type="match status" value="1"/>
</dbReference>
<keyword evidence="3" id="KW-0479">Metal-binding</keyword>
<dbReference type="GO" id="GO:0046872">
    <property type="term" value="F:metal ion binding"/>
    <property type="evidence" value="ECO:0007669"/>
    <property type="project" value="UniProtKB-KW"/>
</dbReference>
<evidence type="ECO:0000313" key="9">
    <source>
        <dbReference type="EMBL" id="EEG94453.1"/>
    </source>
</evidence>
<keyword evidence="1" id="KW-0813">Transport</keyword>
<dbReference type="eggNOG" id="COG4656">
    <property type="taxonomic scope" value="Bacteria"/>
</dbReference>
<sequence>MLIDELKNIARNNGIVGAGGAGFPAYAKMTEKADTVILNCVECEPLLKLHRQLLATHTEEIIQMLDEVRESFGAKEAVIGIKSEYVTTIKAIEEVIGDFPNVRICALKAAYPMGDEVVLIYEATGRVIKPGGLPIDENVVVYNVETMYNLYRAVHLNIPVTNKLVSIVGEIDHPLTVRVPLGTTVKEAISLAGKITVEDPAYVMGGPMMGRLGTENTVITKTTNAIIILPKDHHVVVRMEKNLDIEKRRASSSCCQCRTCTDMCSRHALGHPIEPHKVMRAVANHDLSDLSVFINAAYCSGCGICEKYACPQGLSPKSIIQQFKGGLRGAGIKVEKVEPAPVLEDRELRKLPVHRLAARLDLARYDKPAPFEDTTPVTKLVKIPMSQHIGAPATPVVSVGDQVAKGQLIGEPKDGLSVAIHCSIDGVVQKVTDREVVVKGK</sequence>
<reference evidence="9 10" key="2">
    <citation type="submission" date="2009-03" db="EMBL/GenBank/DDBJ databases">
        <title>Draft genome sequence of Roseburia inulinivorans (DSM 16841).</title>
        <authorList>
            <person name="Sudarsanam P."/>
            <person name="Ley R."/>
            <person name="Guruge J."/>
            <person name="Turnbaugh P.J."/>
            <person name="Mahowald M."/>
            <person name="Liep D."/>
            <person name="Gordon J."/>
        </authorList>
    </citation>
    <scope>NUCLEOTIDE SEQUENCE [LARGE SCALE GENOMIC DNA]</scope>
    <source>
        <strain evidence="9 10">DSM 16841</strain>
    </source>
</reference>
<protein>
    <submittedName>
        <fullName evidence="9">Respiratory-chain NADH dehydrogenase 51 Kd subunit</fullName>
    </submittedName>
</protein>
<organism evidence="9 10">
    <name type="scientific">Roseburia inulinivorans DSM 16841</name>
    <dbReference type="NCBI Taxonomy" id="622312"/>
    <lineage>
        <taxon>Bacteria</taxon>
        <taxon>Bacillati</taxon>
        <taxon>Bacillota</taxon>
        <taxon>Clostridia</taxon>
        <taxon>Lachnospirales</taxon>
        <taxon>Lachnospiraceae</taxon>
        <taxon>Roseburia</taxon>
    </lineage>
</organism>
<dbReference type="Proteomes" id="UP000003561">
    <property type="component" value="Unassembled WGS sequence"/>
</dbReference>
<dbReference type="Pfam" id="PF10531">
    <property type="entry name" value="SLBB"/>
    <property type="match status" value="1"/>
</dbReference>
<dbReference type="PIRSF" id="PIRSF036408">
    <property type="entry name" value="PduS_prd"/>
    <property type="match status" value="1"/>
</dbReference>
<evidence type="ECO:0000313" key="10">
    <source>
        <dbReference type="Proteomes" id="UP000003561"/>
    </source>
</evidence>
<dbReference type="Pfam" id="PF13375">
    <property type="entry name" value="RnfC_N"/>
    <property type="match status" value="1"/>
</dbReference>
<evidence type="ECO:0000259" key="8">
    <source>
        <dbReference type="PROSITE" id="PS51379"/>
    </source>
</evidence>
<gene>
    <name evidence="9" type="ORF">ROSEINA2194_01716</name>
</gene>
<feature type="domain" description="4Fe-4S ferredoxin-type" evidence="8">
    <location>
        <begin position="290"/>
        <end position="319"/>
    </location>
</feature>